<feature type="compositionally biased region" description="Low complexity" evidence="1">
    <location>
        <begin position="148"/>
        <end position="157"/>
    </location>
</feature>
<feature type="transmembrane region" description="Helical" evidence="2">
    <location>
        <begin position="20"/>
        <end position="41"/>
    </location>
</feature>
<dbReference type="VEuPathDB" id="VectorBase:AQUA009378"/>
<evidence type="ECO:0000256" key="2">
    <source>
        <dbReference type="SAM" id="Phobius"/>
    </source>
</evidence>
<dbReference type="PANTHER" id="PTHR12335">
    <property type="entry name" value="TIPE PROTEIN TEMPERATURE-INDUCED PARALYTIC E"/>
    <property type="match status" value="1"/>
</dbReference>
<dbReference type="AlphaFoldDB" id="A0A182XHQ1"/>
<feature type="transmembrane region" description="Helical" evidence="2">
    <location>
        <begin position="319"/>
        <end position="344"/>
    </location>
</feature>
<sequence>MDEEIVPRTFREKALFYTTAFFILLGTFSLFAFLFLVPFVIEPAFQTIFMQFDESPALCVTAYNEHLYGAKNCSWASCREGCTKDIYECQQIRVNYKTAAQLAAAAAREAAGGDTASSTPAPSTAAGTSASTNPTGDSSISREENSRDNSIASSSNSVAKPGGGGSSSQPISTSDGGGGASRALAGSNSRYGSALNRFERAIRADYDYGDTLLEGGNGLGGGYGDSKHGFISSIIDDENAFIEYPEEMTGLMGNNSEWYFTGARLYPNVKGCGYPPILNCTIWTKKYWTIGTNFSCYYSRVDPELVISDLDMWQNTLNLVFAMAIPIPSFIISVIYLAFAYFVIFNEDEEAGLLDKNGEDEAGEDDLEQETDEGNDNKINNENEVEVTANHINEKQQQQQSADEENGVHTTTTTTPIQPLPNGTANSINNTNTTATTNTNGSSKPITPNSTSDLNSFGHQLKVKMADEMSRESIDGGLLSNSASYQGIKKLEQDDDDQYLDSAWSDSRSLKRQVHGLEDVKFKFTK</sequence>
<feature type="compositionally biased region" description="Low complexity" evidence="1">
    <location>
        <begin position="113"/>
        <end position="132"/>
    </location>
</feature>
<feature type="region of interest" description="Disordered" evidence="1">
    <location>
        <begin position="356"/>
        <end position="380"/>
    </location>
</feature>
<dbReference type="Proteomes" id="UP000076407">
    <property type="component" value="Unassembled WGS sequence"/>
</dbReference>
<dbReference type="PANTHER" id="PTHR12335:SF6">
    <property type="entry name" value="PROTEIN TIPE"/>
    <property type="match status" value="1"/>
</dbReference>
<dbReference type="InterPro" id="IPR031578">
    <property type="entry name" value="TipE"/>
</dbReference>
<protein>
    <recommendedName>
        <fullName evidence="5">Protein tipE</fullName>
    </recommendedName>
</protein>
<keyword evidence="4" id="KW-1185">Reference proteome</keyword>
<feature type="compositionally biased region" description="Low complexity" evidence="1">
    <location>
        <begin position="422"/>
        <end position="442"/>
    </location>
</feature>
<keyword evidence="2" id="KW-0472">Membrane</keyword>
<feature type="compositionally biased region" description="Polar residues" evidence="1">
    <location>
        <begin position="443"/>
        <end position="456"/>
    </location>
</feature>
<reference evidence="3" key="1">
    <citation type="submission" date="2020-05" db="UniProtKB">
        <authorList>
            <consortium name="EnsemblMetazoa"/>
        </authorList>
    </citation>
    <scope>IDENTIFICATION</scope>
    <source>
        <strain evidence="3">SANGQUA</strain>
    </source>
</reference>
<name>A0A182XHQ1_ANOQN</name>
<dbReference type="STRING" id="34691.A0A182XHQ1"/>
<evidence type="ECO:0008006" key="5">
    <source>
        <dbReference type="Google" id="ProtNLM"/>
    </source>
</evidence>
<dbReference type="GO" id="GO:0005886">
    <property type="term" value="C:plasma membrane"/>
    <property type="evidence" value="ECO:0007669"/>
    <property type="project" value="TreeGrafter"/>
</dbReference>
<dbReference type="GO" id="GO:0002028">
    <property type="term" value="P:regulation of sodium ion transport"/>
    <property type="evidence" value="ECO:0007669"/>
    <property type="project" value="TreeGrafter"/>
</dbReference>
<dbReference type="Pfam" id="PF16972">
    <property type="entry name" value="TipE"/>
    <property type="match status" value="1"/>
</dbReference>
<proteinExistence type="predicted"/>
<dbReference type="GO" id="GO:0003352">
    <property type="term" value="P:regulation of cilium movement"/>
    <property type="evidence" value="ECO:0007669"/>
    <property type="project" value="InterPro"/>
</dbReference>
<evidence type="ECO:0000256" key="1">
    <source>
        <dbReference type="SAM" id="MobiDB-lite"/>
    </source>
</evidence>
<feature type="region of interest" description="Disordered" evidence="1">
    <location>
        <begin position="394"/>
        <end position="456"/>
    </location>
</feature>
<dbReference type="GO" id="GO:0017080">
    <property type="term" value="F:sodium channel regulator activity"/>
    <property type="evidence" value="ECO:0007669"/>
    <property type="project" value="TreeGrafter"/>
</dbReference>
<keyword evidence="2" id="KW-0812">Transmembrane</keyword>
<keyword evidence="2" id="KW-1133">Transmembrane helix</keyword>
<evidence type="ECO:0000313" key="3">
    <source>
        <dbReference type="EnsemblMetazoa" id="AQUA009378-PA"/>
    </source>
</evidence>
<feature type="compositionally biased region" description="Acidic residues" evidence="1">
    <location>
        <begin position="356"/>
        <end position="374"/>
    </location>
</feature>
<accession>A0A182XHQ1</accession>
<evidence type="ECO:0000313" key="4">
    <source>
        <dbReference type="Proteomes" id="UP000076407"/>
    </source>
</evidence>
<feature type="region of interest" description="Disordered" evidence="1">
    <location>
        <begin position="113"/>
        <end position="183"/>
    </location>
</feature>
<organism evidence="3 4">
    <name type="scientific">Anopheles quadriannulatus</name>
    <name type="common">Mosquito</name>
    <dbReference type="NCBI Taxonomy" id="34691"/>
    <lineage>
        <taxon>Eukaryota</taxon>
        <taxon>Metazoa</taxon>
        <taxon>Ecdysozoa</taxon>
        <taxon>Arthropoda</taxon>
        <taxon>Hexapoda</taxon>
        <taxon>Insecta</taxon>
        <taxon>Pterygota</taxon>
        <taxon>Neoptera</taxon>
        <taxon>Endopterygota</taxon>
        <taxon>Diptera</taxon>
        <taxon>Nematocera</taxon>
        <taxon>Culicoidea</taxon>
        <taxon>Culicidae</taxon>
        <taxon>Anophelinae</taxon>
        <taxon>Anopheles</taxon>
    </lineage>
</organism>
<dbReference type="EnsemblMetazoa" id="AQUA009378-RA">
    <property type="protein sequence ID" value="AQUA009378-PA"/>
    <property type="gene ID" value="AQUA009378"/>
</dbReference>